<feature type="transmembrane region" description="Helical" evidence="1">
    <location>
        <begin position="54"/>
        <end position="78"/>
    </location>
</feature>
<name>A0ABV0GNW2_PAENI</name>
<evidence type="ECO:0000256" key="1">
    <source>
        <dbReference type="SAM" id="Phobius"/>
    </source>
</evidence>
<dbReference type="RefSeq" id="WP_051420904.1">
    <property type="nucleotide sequence ID" value="NZ_JBBMFV010000004.1"/>
</dbReference>
<accession>A0ABV0GNW2</accession>
<evidence type="ECO:0000313" key="2">
    <source>
        <dbReference type="EMBL" id="MEO3940209.1"/>
    </source>
</evidence>
<dbReference type="PANTHER" id="PTHR34980:SF2">
    <property type="entry name" value="INNER MEMBRANE PROTEIN YHAH-RELATED"/>
    <property type="match status" value="1"/>
</dbReference>
<dbReference type="EMBL" id="JBBMFV010000004">
    <property type="protein sequence ID" value="MEO3940209.1"/>
    <property type="molecule type" value="Genomic_DNA"/>
</dbReference>
<comment type="caution">
    <text evidence="2">The sequence shown here is derived from an EMBL/GenBank/DDBJ whole genome shotgun (WGS) entry which is preliminary data.</text>
</comment>
<sequence length="186" mass="19876">MDMKTVDPAGGGVAEVKGSGELAGPLYGASFGRSVKRFFAKYAKFSGRASRSEFWWSQLFVFLVMVVPYLVMTVGFVASTAWAQQNPNVQSMGFDPATGQEVFYEAAPGIVNAPTGSLMVVGFILVVILGLAILVPQLSLLWRRLHDANLAGPLAFVGLVPLVGGLAVLILALMPSKAEGRRFDPR</sequence>
<feature type="transmembrane region" description="Helical" evidence="1">
    <location>
        <begin position="118"/>
        <end position="142"/>
    </location>
</feature>
<evidence type="ECO:0000313" key="3">
    <source>
        <dbReference type="Proteomes" id="UP001448614"/>
    </source>
</evidence>
<keyword evidence="1" id="KW-0812">Transmembrane</keyword>
<dbReference type="Pfam" id="PF05656">
    <property type="entry name" value="DUF805"/>
    <property type="match status" value="1"/>
</dbReference>
<dbReference type="InterPro" id="IPR008523">
    <property type="entry name" value="DUF805"/>
</dbReference>
<keyword evidence="3" id="KW-1185">Reference proteome</keyword>
<organism evidence="2 3">
    <name type="scientific">Paenarthrobacter nicotinovorans</name>
    <name type="common">Arthrobacter nicotinovorans</name>
    <dbReference type="NCBI Taxonomy" id="29320"/>
    <lineage>
        <taxon>Bacteria</taxon>
        <taxon>Bacillati</taxon>
        <taxon>Actinomycetota</taxon>
        <taxon>Actinomycetes</taxon>
        <taxon>Micrococcales</taxon>
        <taxon>Micrococcaceae</taxon>
        <taxon>Paenarthrobacter</taxon>
    </lineage>
</organism>
<keyword evidence="1" id="KW-0472">Membrane</keyword>
<gene>
    <name evidence="2" type="ORF">V3C41_03915</name>
</gene>
<dbReference type="PANTHER" id="PTHR34980">
    <property type="entry name" value="INNER MEMBRANE PROTEIN-RELATED-RELATED"/>
    <property type="match status" value="1"/>
</dbReference>
<protein>
    <submittedName>
        <fullName evidence="2">DUF805 domain-containing protein</fullName>
    </submittedName>
</protein>
<proteinExistence type="predicted"/>
<keyword evidence="1" id="KW-1133">Transmembrane helix</keyword>
<dbReference type="Proteomes" id="UP001448614">
    <property type="component" value="Unassembled WGS sequence"/>
</dbReference>
<feature type="transmembrane region" description="Helical" evidence="1">
    <location>
        <begin position="154"/>
        <end position="174"/>
    </location>
</feature>
<reference evidence="2 3" key="1">
    <citation type="journal article" date="2024" name="Appl. Microbiol. Biotechnol.">
        <title>Biosynthetic gene clusters with biotechnological applications in novel Antarctic isolates from Actinomycetota.</title>
        <authorList>
            <person name="Bruna P."/>
            <person name="Nunez-Montero K."/>
            <person name="Contreras M.J."/>
            <person name="Leal K."/>
            <person name="Garcia M."/>
            <person name="Abanto M."/>
            <person name="Barrientos L."/>
        </authorList>
    </citation>
    <scope>NUCLEOTIDE SEQUENCE [LARGE SCALE GENOMIC DNA]</scope>
    <source>
        <strain evidence="2 3">Se16.17</strain>
    </source>
</reference>